<organism evidence="1 2">
    <name type="scientific">Paenarthrobacter ureafaciens</name>
    <dbReference type="NCBI Taxonomy" id="37931"/>
    <lineage>
        <taxon>Bacteria</taxon>
        <taxon>Bacillati</taxon>
        <taxon>Actinomycetota</taxon>
        <taxon>Actinomycetes</taxon>
        <taxon>Micrococcales</taxon>
        <taxon>Micrococcaceae</taxon>
        <taxon>Paenarthrobacter</taxon>
    </lineage>
</organism>
<dbReference type="AlphaFoldDB" id="A0AAX3EFL5"/>
<reference evidence="1" key="1">
    <citation type="submission" date="2022-07" db="EMBL/GenBank/DDBJ databases">
        <authorList>
            <person name="Wu T."/>
        </authorList>
    </citation>
    <scope>NUCLEOTIDE SEQUENCE</scope>
    <source>
        <strain evidence="1">SD-1</strain>
    </source>
</reference>
<accession>A0AAX3EFL5</accession>
<dbReference type="RefSeq" id="WP_264398660.1">
    <property type="nucleotide sequence ID" value="NZ_CP101180.1"/>
</dbReference>
<proteinExistence type="predicted"/>
<gene>
    <name evidence="1" type="ORF">NL394_17480</name>
</gene>
<protein>
    <submittedName>
        <fullName evidence="1">Uncharacterized protein</fullName>
    </submittedName>
</protein>
<name>A0AAX3EFL5_PAEUR</name>
<sequence>MSNTFELWQKAKQRRDTMAYQIAKAVAAGSAPRQNDIDRFKANEAEMRDLESKFSEES</sequence>
<dbReference type="EMBL" id="CP101185">
    <property type="protein sequence ID" value="UYV96820.1"/>
    <property type="molecule type" value="Genomic_DNA"/>
</dbReference>
<dbReference type="Proteomes" id="UP001163293">
    <property type="component" value="Chromosome"/>
</dbReference>
<keyword evidence="2" id="KW-1185">Reference proteome</keyword>
<evidence type="ECO:0000313" key="1">
    <source>
        <dbReference type="EMBL" id="UYV96820.1"/>
    </source>
</evidence>
<evidence type="ECO:0000313" key="2">
    <source>
        <dbReference type="Proteomes" id="UP001163293"/>
    </source>
</evidence>